<dbReference type="GO" id="GO:0003724">
    <property type="term" value="F:RNA helicase activity"/>
    <property type="evidence" value="ECO:0007669"/>
    <property type="project" value="UniProtKB-EC"/>
</dbReference>
<evidence type="ECO:0000256" key="2">
    <source>
        <dbReference type="ARBA" id="ARBA00022801"/>
    </source>
</evidence>
<dbReference type="WBParaSite" id="PDA_v2.g26030.t1">
    <property type="protein sequence ID" value="PDA_v2.g26030.t1"/>
    <property type="gene ID" value="PDA_v2.g26030"/>
</dbReference>
<dbReference type="Proteomes" id="UP000887578">
    <property type="component" value="Unplaced"/>
</dbReference>
<protein>
    <recommendedName>
        <fullName evidence="4">ATP-dependent RNA helicase</fullName>
        <ecNumber evidence="4">3.6.4.13</ecNumber>
    </recommendedName>
</protein>
<dbReference type="InterPro" id="IPR011545">
    <property type="entry name" value="DEAD/DEAH_box_helicase_dom"/>
</dbReference>
<dbReference type="GO" id="GO:0016787">
    <property type="term" value="F:hydrolase activity"/>
    <property type="evidence" value="ECO:0007669"/>
    <property type="project" value="UniProtKB-KW"/>
</dbReference>
<keyword evidence="6" id="KW-1185">Reference proteome</keyword>
<dbReference type="Pfam" id="PF00270">
    <property type="entry name" value="DEAD"/>
    <property type="match status" value="1"/>
</dbReference>
<dbReference type="InterPro" id="IPR014001">
    <property type="entry name" value="Helicase_ATP-bd"/>
</dbReference>
<feature type="domain" description="Helicase ATP-binding" evidence="5">
    <location>
        <begin position="102"/>
        <end position="243"/>
    </location>
</feature>
<dbReference type="InterPro" id="IPR027417">
    <property type="entry name" value="P-loop_NTPase"/>
</dbReference>
<evidence type="ECO:0000256" key="4">
    <source>
        <dbReference type="RuleBase" id="RU365068"/>
    </source>
</evidence>
<dbReference type="GO" id="GO:0005524">
    <property type="term" value="F:ATP binding"/>
    <property type="evidence" value="ECO:0007669"/>
    <property type="project" value="UniProtKB-UniRule"/>
</dbReference>
<comment type="catalytic activity">
    <reaction evidence="4">
        <text>ATP + H2O = ADP + phosphate + H(+)</text>
        <dbReference type="Rhea" id="RHEA:13065"/>
        <dbReference type="ChEBI" id="CHEBI:15377"/>
        <dbReference type="ChEBI" id="CHEBI:15378"/>
        <dbReference type="ChEBI" id="CHEBI:30616"/>
        <dbReference type="ChEBI" id="CHEBI:43474"/>
        <dbReference type="ChEBI" id="CHEBI:456216"/>
        <dbReference type="EC" id="3.6.4.13"/>
    </reaction>
</comment>
<evidence type="ECO:0000313" key="7">
    <source>
        <dbReference type="WBParaSite" id="PDA_v2.g26030.t1"/>
    </source>
</evidence>
<name>A0A914Q3Z3_9BILA</name>
<comment type="domain">
    <text evidence="4">The Q motif is unique to and characteristic of the DEAD box family of RNA helicases and controls ATP binding and hydrolysis.</text>
</comment>
<sequence>MDDNFNKAPKCQYQGVPEGDEFDFNAEEIHMAYCDTPIDLYQNDDEEPLKYEHFIKPFEGHYPKTPYALFDVELIDNLYKMDITIMRPSQIASIMATLFASPEPTKRKPDFLCVSSTGSGKTLAFLVPMIQMCMEQIQKLPSKTHRTPMVLIFAHTKTLVANIYQTAEKLVQGTNVKISLIAGKTKFIDDTYFDIGICTIGRFRNHFGDPESGRIQIDISALKYLIVDEADVMVIEPEFRKIVHEMKMQVVSAFLWKVGY</sequence>
<evidence type="ECO:0000256" key="3">
    <source>
        <dbReference type="ARBA" id="ARBA00022840"/>
    </source>
</evidence>
<dbReference type="EC" id="3.6.4.13" evidence="4"/>
<dbReference type="PROSITE" id="PS51192">
    <property type="entry name" value="HELICASE_ATP_BIND_1"/>
    <property type="match status" value="1"/>
</dbReference>
<organism evidence="6 7">
    <name type="scientific">Panagrolaimus davidi</name>
    <dbReference type="NCBI Taxonomy" id="227884"/>
    <lineage>
        <taxon>Eukaryota</taxon>
        <taxon>Metazoa</taxon>
        <taxon>Ecdysozoa</taxon>
        <taxon>Nematoda</taxon>
        <taxon>Chromadorea</taxon>
        <taxon>Rhabditida</taxon>
        <taxon>Tylenchina</taxon>
        <taxon>Panagrolaimomorpha</taxon>
        <taxon>Panagrolaimoidea</taxon>
        <taxon>Panagrolaimidae</taxon>
        <taxon>Panagrolaimus</taxon>
    </lineage>
</organism>
<comment type="function">
    <text evidence="4">RNA helicase.</text>
</comment>
<dbReference type="GO" id="GO:0003723">
    <property type="term" value="F:RNA binding"/>
    <property type="evidence" value="ECO:0007669"/>
    <property type="project" value="UniProtKB-UniRule"/>
</dbReference>
<dbReference type="SUPFAM" id="SSF52540">
    <property type="entry name" value="P-loop containing nucleoside triphosphate hydrolases"/>
    <property type="match status" value="1"/>
</dbReference>
<keyword evidence="4" id="KW-0347">Helicase</keyword>
<proteinExistence type="inferred from homology"/>
<evidence type="ECO:0000259" key="5">
    <source>
        <dbReference type="PROSITE" id="PS51192"/>
    </source>
</evidence>
<dbReference type="AlphaFoldDB" id="A0A914Q3Z3"/>
<keyword evidence="2 4" id="KW-0378">Hydrolase</keyword>
<keyword evidence="3 4" id="KW-0067">ATP-binding</keyword>
<evidence type="ECO:0000313" key="6">
    <source>
        <dbReference type="Proteomes" id="UP000887578"/>
    </source>
</evidence>
<accession>A0A914Q3Z3</accession>
<keyword evidence="1 4" id="KW-0547">Nucleotide-binding</keyword>
<comment type="similarity">
    <text evidence="4">Belongs to the DEAD box helicase family.</text>
</comment>
<evidence type="ECO:0000256" key="1">
    <source>
        <dbReference type="ARBA" id="ARBA00022741"/>
    </source>
</evidence>
<dbReference type="PANTHER" id="PTHR24031">
    <property type="entry name" value="RNA HELICASE"/>
    <property type="match status" value="1"/>
</dbReference>
<reference evidence="7" key="1">
    <citation type="submission" date="2022-11" db="UniProtKB">
        <authorList>
            <consortium name="WormBaseParasite"/>
        </authorList>
    </citation>
    <scope>IDENTIFICATION</scope>
</reference>
<dbReference type="Gene3D" id="3.40.50.300">
    <property type="entry name" value="P-loop containing nucleotide triphosphate hydrolases"/>
    <property type="match status" value="1"/>
</dbReference>
<keyword evidence="4" id="KW-0694">RNA-binding</keyword>
<dbReference type="SMART" id="SM00487">
    <property type="entry name" value="DEXDc"/>
    <property type="match status" value="1"/>
</dbReference>